<dbReference type="PANTHER" id="PTHR16201:SF11">
    <property type="entry name" value="PQ-LOOP REPEAT-CONTAINING PROTEIN"/>
    <property type="match status" value="1"/>
</dbReference>
<dbReference type="InterPro" id="IPR006603">
    <property type="entry name" value="PQ-loop_rpt"/>
</dbReference>
<comment type="subcellular location">
    <subcellularLocation>
        <location evidence="1">Membrane</location>
        <topology evidence="1">Multi-pass membrane protein</topology>
    </subcellularLocation>
</comment>
<evidence type="ECO:0000256" key="2">
    <source>
        <dbReference type="ARBA" id="ARBA00022692"/>
    </source>
</evidence>
<proteinExistence type="predicted"/>
<feature type="transmembrane region" description="Helical" evidence="6">
    <location>
        <begin position="259"/>
        <end position="277"/>
    </location>
</feature>
<dbReference type="OrthoDB" id="19344at2759"/>
<dbReference type="Pfam" id="PF04193">
    <property type="entry name" value="PQ-loop"/>
    <property type="match status" value="2"/>
</dbReference>
<organism evidence="7 8">
    <name type="scientific">Pyrrhoderma noxium</name>
    <dbReference type="NCBI Taxonomy" id="2282107"/>
    <lineage>
        <taxon>Eukaryota</taxon>
        <taxon>Fungi</taxon>
        <taxon>Dikarya</taxon>
        <taxon>Basidiomycota</taxon>
        <taxon>Agaricomycotina</taxon>
        <taxon>Agaricomycetes</taxon>
        <taxon>Hymenochaetales</taxon>
        <taxon>Hymenochaetaceae</taxon>
        <taxon>Pyrrhoderma</taxon>
    </lineage>
</organism>
<evidence type="ECO:0000256" key="1">
    <source>
        <dbReference type="ARBA" id="ARBA00004141"/>
    </source>
</evidence>
<feature type="transmembrane region" description="Helical" evidence="6">
    <location>
        <begin position="431"/>
        <end position="450"/>
    </location>
</feature>
<evidence type="ECO:0000313" key="7">
    <source>
        <dbReference type="EMBL" id="PAV17925.1"/>
    </source>
</evidence>
<gene>
    <name evidence="7" type="ORF">PNOK_0641100</name>
</gene>
<comment type="caution">
    <text evidence="7">The sequence shown here is derived from an EMBL/GenBank/DDBJ whole genome shotgun (WGS) entry which is preliminary data.</text>
</comment>
<feature type="transmembrane region" description="Helical" evidence="6">
    <location>
        <begin position="493"/>
        <end position="516"/>
    </location>
</feature>
<feature type="transmembrane region" description="Helical" evidence="6">
    <location>
        <begin position="337"/>
        <end position="358"/>
    </location>
</feature>
<evidence type="ECO:0000256" key="6">
    <source>
        <dbReference type="SAM" id="Phobius"/>
    </source>
</evidence>
<dbReference type="AlphaFoldDB" id="A0A286UEK7"/>
<dbReference type="Proteomes" id="UP000217199">
    <property type="component" value="Unassembled WGS sequence"/>
</dbReference>
<evidence type="ECO:0000256" key="4">
    <source>
        <dbReference type="ARBA" id="ARBA00023136"/>
    </source>
</evidence>
<reference evidence="7 8" key="1">
    <citation type="journal article" date="2017" name="Mol. Ecol.">
        <title>Comparative and population genomic landscape of Phellinus noxius: A hypervariable fungus causing root rot in trees.</title>
        <authorList>
            <person name="Chung C.L."/>
            <person name="Lee T.J."/>
            <person name="Akiba M."/>
            <person name="Lee H.H."/>
            <person name="Kuo T.H."/>
            <person name="Liu D."/>
            <person name="Ke H.M."/>
            <person name="Yokoi T."/>
            <person name="Roa M.B."/>
            <person name="Lu M.J."/>
            <person name="Chang Y.Y."/>
            <person name="Ann P.J."/>
            <person name="Tsai J.N."/>
            <person name="Chen C.Y."/>
            <person name="Tzean S.S."/>
            <person name="Ota Y."/>
            <person name="Hattori T."/>
            <person name="Sahashi N."/>
            <person name="Liou R.F."/>
            <person name="Kikuchi T."/>
            <person name="Tsai I.J."/>
        </authorList>
    </citation>
    <scope>NUCLEOTIDE SEQUENCE [LARGE SCALE GENOMIC DNA]</scope>
    <source>
        <strain evidence="7 8">FFPRI411160</strain>
    </source>
</reference>
<accession>A0A286UEK7</accession>
<feature type="compositionally biased region" description="Low complexity" evidence="5">
    <location>
        <begin position="151"/>
        <end position="167"/>
    </location>
</feature>
<feature type="compositionally biased region" description="Basic and acidic residues" evidence="5">
    <location>
        <begin position="82"/>
        <end position="92"/>
    </location>
</feature>
<feature type="region of interest" description="Disordered" evidence="5">
    <location>
        <begin position="534"/>
        <end position="566"/>
    </location>
</feature>
<evidence type="ECO:0000256" key="5">
    <source>
        <dbReference type="SAM" id="MobiDB-lite"/>
    </source>
</evidence>
<dbReference type="PANTHER" id="PTHR16201">
    <property type="entry name" value="SEVEN TRANSMEMBRANE PROTEIN 1-RELATED"/>
    <property type="match status" value="1"/>
</dbReference>
<feature type="region of interest" description="Disordered" evidence="5">
    <location>
        <begin position="75"/>
        <end position="198"/>
    </location>
</feature>
<keyword evidence="4 6" id="KW-0472">Membrane</keyword>
<evidence type="ECO:0000313" key="8">
    <source>
        <dbReference type="Proteomes" id="UP000217199"/>
    </source>
</evidence>
<sequence length="601" mass="65382">MDGKTYVKGPQTQHKLVKKETKQQYIEMLQEIMGGLSKTGGRYVALRKILEEAKKETSTTDTIWGLIEADRARTRGYKKKGPKADTSAKEANLDDDAPIAESSSSRTLTKGGAPQKSSLPKVSRHSSVPAVAPGAQPRPLGTPSRPSTSTVRASVNSPRASAPPAARSPHDRVGTPTRSAVPVASSQNIPDSEGENTNQFLYDGINQLKDVYRGFDGLNDNTTVRTGAVTFKRVFPLEPSALLTDPPAMADVCEAHHDLWGTLLTIGLIGGLVASYVPQHLKIINKGSSEGFSPWFLFLGATSSASGCLNMWTMQWGVVQCCKYINTGSCAESLGGLVQVTLQWLLFFMIVVFFIVYYPSHLKYEVVTVDTLESEGITHVKTNVKTGHWYISVVLTWAIILHLMLCAIVTFSLVLSTKADLPAGPATDPRVAAWATFLGLTSAALAAIQYCPQLLHTYQLKLVGALSIPMMVIQSPGAALMVISIAMRPGTDWTSWIMFAVSGVMQAILLIMCIAWKIRQRRLNIDDFGHPLYPTSEDSDPSHTNVHGSSQESEHGEEQAPLTTEELAQAIIDERAPLLRNNSRAGSTKRKLSSLLRAVRK</sequence>
<dbReference type="Gene3D" id="1.20.1280.290">
    <property type="match status" value="1"/>
</dbReference>
<keyword evidence="8" id="KW-1185">Reference proteome</keyword>
<dbReference type="EMBL" id="NBII01000006">
    <property type="protein sequence ID" value="PAV17925.1"/>
    <property type="molecule type" value="Genomic_DNA"/>
</dbReference>
<feature type="compositionally biased region" description="Basic residues" evidence="5">
    <location>
        <begin position="587"/>
        <end position="601"/>
    </location>
</feature>
<protein>
    <submittedName>
        <fullName evidence="7">Atp synthase f0</fullName>
    </submittedName>
</protein>
<feature type="transmembrane region" description="Helical" evidence="6">
    <location>
        <begin position="462"/>
        <end position="487"/>
    </location>
</feature>
<dbReference type="InParanoid" id="A0A286UEK7"/>
<feature type="region of interest" description="Disordered" evidence="5">
    <location>
        <begin position="578"/>
        <end position="601"/>
    </location>
</feature>
<feature type="transmembrane region" description="Helical" evidence="6">
    <location>
        <begin position="389"/>
        <end position="411"/>
    </location>
</feature>
<feature type="transmembrane region" description="Helical" evidence="6">
    <location>
        <begin position="297"/>
        <end position="317"/>
    </location>
</feature>
<feature type="compositionally biased region" description="Polar residues" evidence="5">
    <location>
        <begin position="184"/>
        <end position="198"/>
    </location>
</feature>
<name>A0A286UEK7_9AGAM</name>
<keyword evidence="2 6" id="KW-0812">Transmembrane</keyword>
<dbReference type="SMART" id="SM00679">
    <property type="entry name" value="CTNS"/>
    <property type="match status" value="2"/>
</dbReference>
<dbReference type="InterPro" id="IPR051415">
    <property type="entry name" value="LAAT-1"/>
</dbReference>
<evidence type="ECO:0000256" key="3">
    <source>
        <dbReference type="ARBA" id="ARBA00022989"/>
    </source>
</evidence>
<keyword evidence="3 6" id="KW-1133">Transmembrane helix</keyword>
<dbReference type="GO" id="GO:0016020">
    <property type="term" value="C:membrane"/>
    <property type="evidence" value="ECO:0007669"/>
    <property type="project" value="UniProtKB-SubCell"/>
</dbReference>